<organism evidence="2 3">
    <name type="scientific">Phakopsora pachyrhizi</name>
    <name type="common">Asian soybean rust disease fungus</name>
    <dbReference type="NCBI Taxonomy" id="170000"/>
    <lineage>
        <taxon>Eukaryota</taxon>
        <taxon>Fungi</taxon>
        <taxon>Dikarya</taxon>
        <taxon>Basidiomycota</taxon>
        <taxon>Pucciniomycotina</taxon>
        <taxon>Pucciniomycetes</taxon>
        <taxon>Pucciniales</taxon>
        <taxon>Phakopsoraceae</taxon>
        <taxon>Phakopsora</taxon>
    </lineage>
</organism>
<feature type="compositionally biased region" description="Polar residues" evidence="1">
    <location>
        <begin position="246"/>
        <end position="258"/>
    </location>
</feature>
<name>A0AAV0BJA0_PHAPC</name>
<proteinExistence type="predicted"/>
<feature type="compositionally biased region" description="Basic residues" evidence="1">
    <location>
        <begin position="132"/>
        <end position="143"/>
    </location>
</feature>
<evidence type="ECO:0000313" key="2">
    <source>
        <dbReference type="EMBL" id="CAH7686047.1"/>
    </source>
</evidence>
<dbReference type="EMBL" id="CALTRL010005769">
    <property type="protein sequence ID" value="CAH7686047.1"/>
    <property type="molecule type" value="Genomic_DNA"/>
</dbReference>
<dbReference type="AlphaFoldDB" id="A0AAV0BJA0"/>
<comment type="caution">
    <text evidence="2">The sequence shown here is derived from an EMBL/GenBank/DDBJ whole genome shotgun (WGS) entry which is preliminary data.</text>
</comment>
<keyword evidence="3" id="KW-1185">Reference proteome</keyword>
<evidence type="ECO:0000313" key="3">
    <source>
        <dbReference type="Proteomes" id="UP001153365"/>
    </source>
</evidence>
<gene>
    <name evidence="2" type="ORF">PPACK8108_LOCUS20647</name>
</gene>
<reference evidence="2" key="1">
    <citation type="submission" date="2022-06" db="EMBL/GenBank/DDBJ databases">
        <authorList>
            <consortium name="SYNGENTA / RWTH Aachen University"/>
        </authorList>
    </citation>
    <scope>NUCLEOTIDE SEQUENCE</scope>
</reference>
<feature type="region of interest" description="Disordered" evidence="1">
    <location>
        <begin position="43"/>
        <end position="65"/>
    </location>
</feature>
<accession>A0AAV0BJA0</accession>
<feature type="region of interest" description="Disordered" evidence="1">
    <location>
        <begin position="236"/>
        <end position="269"/>
    </location>
</feature>
<feature type="compositionally biased region" description="Basic and acidic residues" evidence="1">
    <location>
        <begin position="259"/>
        <end position="269"/>
    </location>
</feature>
<evidence type="ECO:0000256" key="1">
    <source>
        <dbReference type="SAM" id="MobiDB-lite"/>
    </source>
</evidence>
<feature type="region of interest" description="Disordered" evidence="1">
    <location>
        <begin position="101"/>
        <end position="143"/>
    </location>
</feature>
<sequence>MTPPLSPEIEVEAGLTLEEKMSFMNNIERLPAQDRDMDTQMEMATPTVPLQQPVPSQEHPPPPEYLPQEQEVAQIVGTKMVGTEMLTQLQIPINPRVVLEEKRKEKQKESPPDPPAQSSSKDKNQKPMSKNQNRKQKRHYKRKNMNKQNLSEFLQNHLDKQFDTLFNEVATLSNQKLDIPDLVTDLNICKADIEDIKQVPITADSEIRILKEQYHKLENSINIHQQQHIRKTFNYSHINPDDHQTQKVNNNKQPTGTNDQHDHQQKDSTTRALVKEQLDESNNLIGQKRAKRDLLRAERDAIKPSYYYGEKEFEDKLKQKGLRGVPVFELTLVPISSSDRTYITEVTDDNLTKQDGTVESFLLLHQRY</sequence>
<dbReference type="Proteomes" id="UP001153365">
    <property type="component" value="Unassembled WGS sequence"/>
</dbReference>
<feature type="compositionally biased region" description="Basic and acidic residues" evidence="1">
    <location>
        <begin position="101"/>
        <end position="111"/>
    </location>
</feature>
<protein>
    <submittedName>
        <fullName evidence="2">Uncharacterized protein</fullName>
    </submittedName>
</protein>